<name>A0A2I1CV24_ASPC2</name>
<feature type="signal peptide" evidence="1">
    <location>
        <begin position="1"/>
        <end position="15"/>
    </location>
</feature>
<dbReference type="RefSeq" id="XP_024690055.1">
    <property type="nucleotide sequence ID" value="XM_024841973.1"/>
</dbReference>
<dbReference type="EMBL" id="MSFM01000011">
    <property type="protein sequence ID" value="PKY01461.1"/>
    <property type="molecule type" value="Genomic_DNA"/>
</dbReference>
<sequence>MMPLCLKWGLGTVAACWGPGASTMAENSQASFSGTNPTRQFLCVCGLRLEASPVRFRRGKKREKNEGKMREKKFPDQYDGCCSGLRLLILPPPLRD</sequence>
<evidence type="ECO:0000256" key="1">
    <source>
        <dbReference type="SAM" id="SignalP"/>
    </source>
</evidence>
<reference evidence="2" key="1">
    <citation type="submission" date="2016-12" db="EMBL/GenBank/DDBJ databases">
        <title>The genomes of Aspergillus section Nigri reveals drivers in fungal speciation.</title>
        <authorList>
            <consortium name="DOE Joint Genome Institute"/>
            <person name="Vesth T.C."/>
            <person name="Nybo J."/>
            <person name="Theobald S."/>
            <person name="Brandl J."/>
            <person name="Frisvad J.C."/>
            <person name="Nielsen K.F."/>
            <person name="Lyhne E.K."/>
            <person name="Kogle M.E."/>
            <person name="Kuo A."/>
            <person name="Riley R."/>
            <person name="Clum A."/>
            <person name="Nolan M."/>
            <person name="Lipzen A."/>
            <person name="Salamov A."/>
            <person name="Henrissat B."/>
            <person name="Wiebenga A."/>
            <person name="De vries R.P."/>
            <person name="Grigoriev I.V."/>
            <person name="Mortensen U.H."/>
            <person name="Andersen M.R."/>
            <person name="Baker S.E."/>
        </authorList>
    </citation>
    <scope>NUCLEOTIDE SEQUENCE</scope>
    <source>
        <strain evidence="2">IBT 28561</strain>
    </source>
</reference>
<dbReference type="GeneID" id="36549502"/>
<evidence type="ECO:0000313" key="3">
    <source>
        <dbReference type="Proteomes" id="UP000234254"/>
    </source>
</evidence>
<keyword evidence="3" id="KW-1185">Reference proteome</keyword>
<evidence type="ECO:0000313" key="2">
    <source>
        <dbReference type="EMBL" id="PKY01461.1"/>
    </source>
</evidence>
<accession>A0A2I1CV24</accession>
<proteinExistence type="predicted"/>
<gene>
    <name evidence="2" type="ORF">P168DRAFT_49436</name>
</gene>
<protein>
    <recommendedName>
        <fullName evidence="4">Secreted protein</fullName>
    </recommendedName>
</protein>
<evidence type="ECO:0008006" key="4">
    <source>
        <dbReference type="Google" id="ProtNLM"/>
    </source>
</evidence>
<comment type="caution">
    <text evidence="2">The sequence shown here is derived from an EMBL/GenBank/DDBJ whole genome shotgun (WGS) entry which is preliminary data.</text>
</comment>
<dbReference type="VEuPathDB" id="FungiDB:P168DRAFT_49436"/>
<organism evidence="2 3">
    <name type="scientific">Aspergillus campestris (strain IBT 28561)</name>
    <dbReference type="NCBI Taxonomy" id="1392248"/>
    <lineage>
        <taxon>Eukaryota</taxon>
        <taxon>Fungi</taxon>
        <taxon>Dikarya</taxon>
        <taxon>Ascomycota</taxon>
        <taxon>Pezizomycotina</taxon>
        <taxon>Eurotiomycetes</taxon>
        <taxon>Eurotiomycetidae</taxon>
        <taxon>Eurotiales</taxon>
        <taxon>Aspergillaceae</taxon>
        <taxon>Aspergillus</taxon>
        <taxon>Aspergillus subgen. Circumdati</taxon>
    </lineage>
</organism>
<dbReference type="AlphaFoldDB" id="A0A2I1CV24"/>
<feature type="chain" id="PRO_5014155765" description="Secreted protein" evidence="1">
    <location>
        <begin position="16"/>
        <end position="96"/>
    </location>
</feature>
<dbReference type="Proteomes" id="UP000234254">
    <property type="component" value="Unassembled WGS sequence"/>
</dbReference>
<keyword evidence="1" id="KW-0732">Signal</keyword>